<evidence type="ECO:0000313" key="4">
    <source>
        <dbReference type="Proteomes" id="UP000077469"/>
    </source>
</evidence>
<dbReference type="Gene3D" id="2.60.40.4070">
    <property type="match status" value="1"/>
</dbReference>
<keyword evidence="3" id="KW-0969">Cilium</keyword>
<organism evidence="3 4">
    <name type="scientific">Pseudothermotoga hypogea DSM 11164 = NBRC 106472</name>
    <dbReference type="NCBI Taxonomy" id="1123384"/>
    <lineage>
        <taxon>Bacteria</taxon>
        <taxon>Thermotogati</taxon>
        <taxon>Thermotogota</taxon>
        <taxon>Thermotogae</taxon>
        <taxon>Thermotogales</taxon>
        <taxon>Thermotogaceae</taxon>
        <taxon>Pseudothermotoga</taxon>
    </lineage>
</organism>
<dbReference type="RefSeq" id="WP_031503362.1">
    <property type="nucleotide sequence ID" value="NC_022795.1"/>
</dbReference>
<name>A0A0X1KP41_9THEM</name>
<sequence length="290" mass="32307">MKRLLLLVLVLVYTVVLAEYVVVVRTEPFSWVYVDGIYRGIADMNGVLVLTFQTLGQYKISVTKSFYLPFEGIVFVTQAGQIVVQAPLKRAGQLRVFSNVYPVEVYAEDYYLGTIRSVKDTVLVPEGSQYLTFKASGYQPQTHLVNVAYAKETAVNLTLVEETLTVNLKIEPKTFSPNNDWYQDATSFYIYLSKPADLTVNIMDKSGKTVWTKSLKGKAGTNVLAWYGTGVEDGEYVVEVVANTTEESYTARETVAVDRSVYTYTKEKILTVSAIGLGAVLLMLLISSSR</sequence>
<keyword evidence="3" id="KW-0282">Flagellum</keyword>
<gene>
    <name evidence="3" type="ORF">AJ81_01290</name>
</gene>
<accession>A0A0X1KP41</accession>
<feature type="domain" description="FlgD/Vpr Ig-like" evidence="2">
    <location>
        <begin position="184"/>
        <end position="245"/>
    </location>
</feature>
<dbReference type="Pfam" id="PF13860">
    <property type="entry name" value="FlgD_ig"/>
    <property type="match status" value="1"/>
</dbReference>
<keyword evidence="1" id="KW-0472">Membrane</keyword>
<dbReference type="EMBL" id="CP007141">
    <property type="protein sequence ID" value="AJC73057.1"/>
    <property type="molecule type" value="Genomic_DNA"/>
</dbReference>
<dbReference type="OrthoDB" id="44616at2"/>
<protein>
    <submittedName>
        <fullName evidence="3">Flagellar hook capping protein FlgD</fullName>
    </submittedName>
</protein>
<dbReference type="PaxDb" id="1123384-AJ81_01290"/>
<keyword evidence="1" id="KW-0812">Transmembrane</keyword>
<evidence type="ECO:0000313" key="3">
    <source>
        <dbReference type="EMBL" id="AJC73057.1"/>
    </source>
</evidence>
<keyword evidence="4" id="KW-1185">Reference proteome</keyword>
<dbReference type="KEGG" id="phy:AJ81_01290"/>
<evidence type="ECO:0000256" key="1">
    <source>
        <dbReference type="SAM" id="Phobius"/>
    </source>
</evidence>
<keyword evidence="1" id="KW-1133">Transmembrane helix</keyword>
<evidence type="ECO:0000259" key="2">
    <source>
        <dbReference type="Pfam" id="PF13860"/>
    </source>
</evidence>
<proteinExistence type="predicted"/>
<dbReference type="AlphaFoldDB" id="A0A0X1KP41"/>
<dbReference type="Proteomes" id="UP000077469">
    <property type="component" value="Chromosome"/>
</dbReference>
<dbReference type="InterPro" id="IPR025965">
    <property type="entry name" value="FlgD/Vpr_Ig-like"/>
</dbReference>
<reference evidence="3 4" key="1">
    <citation type="submission" date="2014-01" db="EMBL/GenBank/DDBJ databases">
        <title>Genome sequencing of Thermotog hypogea.</title>
        <authorList>
            <person name="Zhang X."/>
            <person name="Alvare G."/>
            <person name="Fristensky B."/>
            <person name="Chen L."/>
            <person name="Suen T."/>
            <person name="Chen Q."/>
            <person name="Ma K."/>
        </authorList>
    </citation>
    <scope>NUCLEOTIDE SEQUENCE [LARGE SCALE GENOMIC DNA]</scope>
    <source>
        <strain evidence="3 4">DSM 11164</strain>
    </source>
</reference>
<keyword evidence="3" id="KW-0966">Cell projection</keyword>
<feature type="transmembrane region" description="Helical" evidence="1">
    <location>
        <begin position="269"/>
        <end position="286"/>
    </location>
</feature>